<proteinExistence type="inferred from homology"/>
<dbReference type="SMART" id="SM00358">
    <property type="entry name" value="DSRM"/>
    <property type="match status" value="1"/>
</dbReference>
<reference evidence="18" key="1">
    <citation type="submission" date="2020-10" db="EMBL/GenBank/DDBJ databases">
        <authorList>
            <person name="Gilroy R."/>
        </authorList>
    </citation>
    <scope>NUCLEOTIDE SEQUENCE</scope>
    <source>
        <strain evidence="18">CHK188-20938</strain>
    </source>
</reference>
<dbReference type="Gene3D" id="1.10.1520.10">
    <property type="entry name" value="Ribonuclease III domain"/>
    <property type="match status" value="1"/>
</dbReference>
<comment type="caution">
    <text evidence="18">The sequence shown here is derived from an EMBL/GenBank/DDBJ whole genome shotgun (WGS) entry which is preliminary data.</text>
</comment>
<dbReference type="HAMAP" id="MF_00104">
    <property type="entry name" value="RNase_III"/>
    <property type="match status" value="1"/>
</dbReference>
<dbReference type="CDD" id="cd10845">
    <property type="entry name" value="DSRM_RNAse_III_family"/>
    <property type="match status" value="1"/>
</dbReference>
<dbReference type="Proteomes" id="UP000824169">
    <property type="component" value="Unassembled WGS sequence"/>
</dbReference>
<dbReference type="GO" id="GO:0046872">
    <property type="term" value="F:metal ion binding"/>
    <property type="evidence" value="ECO:0007669"/>
    <property type="project" value="UniProtKB-KW"/>
</dbReference>
<name>A0A9D1P303_9FIRM</name>
<dbReference type="GO" id="GO:0003725">
    <property type="term" value="F:double-stranded RNA binding"/>
    <property type="evidence" value="ECO:0007669"/>
    <property type="project" value="TreeGrafter"/>
</dbReference>
<dbReference type="PROSITE" id="PS50137">
    <property type="entry name" value="DS_RBD"/>
    <property type="match status" value="1"/>
</dbReference>
<dbReference type="EC" id="3.1.26.3" evidence="15"/>
<keyword evidence="15" id="KW-0699">rRNA-binding</keyword>
<evidence type="ECO:0000256" key="15">
    <source>
        <dbReference type="HAMAP-Rule" id="MF_00104"/>
    </source>
</evidence>
<keyword evidence="12 15" id="KW-0378">Hydrolase</keyword>
<comment type="catalytic activity">
    <reaction evidence="1 15">
        <text>Endonucleolytic cleavage to 5'-phosphomonoester.</text>
        <dbReference type="EC" id="3.1.26.3"/>
    </reaction>
</comment>
<dbReference type="GO" id="GO:0004525">
    <property type="term" value="F:ribonuclease III activity"/>
    <property type="evidence" value="ECO:0007669"/>
    <property type="project" value="UniProtKB-UniRule"/>
</dbReference>
<reference evidence="18" key="2">
    <citation type="journal article" date="2021" name="PeerJ">
        <title>Extensive microbial diversity within the chicken gut microbiome revealed by metagenomics and culture.</title>
        <authorList>
            <person name="Gilroy R."/>
            <person name="Ravi A."/>
            <person name="Getino M."/>
            <person name="Pursley I."/>
            <person name="Horton D.L."/>
            <person name="Alikhan N.F."/>
            <person name="Baker D."/>
            <person name="Gharbi K."/>
            <person name="Hall N."/>
            <person name="Watson M."/>
            <person name="Adriaenssens E.M."/>
            <person name="Foster-Nyarko E."/>
            <person name="Jarju S."/>
            <person name="Secka A."/>
            <person name="Antonio M."/>
            <person name="Oren A."/>
            <person name="Chaudhuri R.R."/>
            <person name="La Ragione R."/>
            <person name="Hildebrand F."/>
            <person name="Pallen M.J."/>
        </authorList>
    </citation>
    <scope>NUCLEOTIDE SEQUENCE</scope>
    <source>
        <strain evidence="18">CHK188-20938</strain>
    </source>
</reference>
<evidence type="ECO:0000256" key="11">
    <source>
        <dbReference type="ARBA" id="ARBA00022759"/>
    </source>
</evidence>
<organism evidence="18 19">
    <name type="scientific">Candidatus Scatomonas pullistercoris</name>
    <dbReference type="NCBI Taxonomy" id="2840920"/>
    <lineage>
        <taxon>Bacteria</taxon>
        <taxon>Bacillati</taxon>
        <taxon>Bacillota</taxon>
        <taxon>Clostridia</taxon>
        <taxon>Lachnospirales</taxon>
        <taxon>Lachnospiraceae</taxon>
        <taxon>Lachnospiraceae incertae sedis</taxon>
        <taxon>Candidatus Scatomonas</taxon>
    </lineage>
</organism>
<evidence type="ECO:0000256" key="4">
    <source>
        <dbReference type="ARBA" id="ARBA00011738"/>
    </source>
</evidence>
<evidence type="ECO:0000256" key="3">
    <source>
        <dbReference type="ARBA" id="ARBA00010183"/>
    </source>
</evidence>
<keyword evidence="11 15" id="KW-0255">Endonuclease</keyword>
<keyword evidence="8 15" id="KW-0819">tRNA processing</keyword>
<feature type="domain" description="DRBM" evidence="16">
    <location>
        <begin position="160"/>
        <end position="229"/>
    </location>
</feature>
<protein>
    <recommendedName>
        <fullName evidence="15">Ribonuclease 3</fullName>
        <ecNumber evidence="15">3.1.26.3</ecNumber>
    </recommendedName>
    <alternativeName>
        <fullName evidence="15">Ribonuclease III</fullName>
        <shortName evidence="15">RNase III</shortName>
    </alternativeName>
</protein>
<evidence type="ECO:0000313" key="18">
    <source>
        <dbReference type="EMBL" id="HIV25127.1"/>
    </source>
</evidence>
<dbReference type="GO" id="GO:0019843">
    <property type="term" value="F:rRNA binding"/>
    <property type="evidence" value="ECO:0007669"/>
    <property type="project" value="UniProtKB-KW"/>
</dbReference>
<keyword evidence="10 15" id="KW-0479">Metal-binding</keyword>
<feature type="active site" evidence="15">
    <location>
        <position position="125"/>
    </location>
</feature>
<dbReference type="GO" id="GO:0005737">
    <property type="term" value="C:cytoplasm"/>
    <property type="evidence" value="ECO:0007669"/>
    <property type="project" value="UniProtKB-SubCell"/>
</dbReference>
<dbReference type="Pfam" id="PF14622">
    <property type="entry name" value="Ribonucleas_3_3"/>
    <property type="match status" value="1"/>
</dbReference>
<feature type="binding site" evidence="15">
    <location>
        <position position="122"/>
    </location>
    <ligand>
        <name>Mg(2+)</name>
        <dbReference type="ChEBI" id="CHEBI:18420"/>
    </ligand>
</feature>
<evidence type="ECO:0000259" key="17">
    <source>
        <dbReference type="PROSITE" id="PS50142"/>
    </source>
</evidence>
<evidence type="ECO:0000256" key="12">
    <source>
        <dbReference type="ARBA" id="ARBA00022801"/>
    </source>
</evidence>
<evidence type="ECO:0000256" key="14">
    <source>
        <dbReference type="ARBA" id="ARBA00022884"/>
    </source>
</evidence>
<feature type="domain" description="RNase III" evidence="17">
    <location>
        <begin position="7"/>
        <end position="136"/>
    </location>
</feature>
<dbReference type="GO" id="GO:0010468">
    <property type="term" value="P:regulation of gene expression"/>
    <property type="evidence" value="ECO:0007669"/>
    <property type="project" value="TreeGrafter"/>
</dbReference>
<dbReference type="AlphaFoldDB" id="A0A9D1P303"/>
<comment type="cofactor">
    <cofactor evidence="15">
        <name>Mg(2+)</name>
        <dbReference type="ChEBI" id="CHEBI:18420"/>
    </cofactor>
</comment>
<accession>A0A9D1P303</accession>
<dbReference type="CDD" id="cd00593">
    <property type="entry name" value="RIBOc"/>
    <property type="match status" value="1"/>
</dbReference>
<evidence type="ECO:0000256" key="7">
    <source>
        <dbReference type="ARBA" id="ARBA00022664"/>
    </source>
</evidence>
<dbReference type="SUPFAM" id="SSF69065">
    <property type="entry name" value="RNase III domain-like"/>
    <property type="match status" value="1"/>
</dbReference>
<comment type="subcellular location">
    <subcellularLocation>
        <location evidence="2 15">Cytoplasm</location>
    </subcellularLocation>
</comment>
<dbReference type="SUPFAM" id="SSF54768">
    <property type="entry name" value="dsRNA-binding domain-like"/>
    <property type="match status" value="1"/>
</dbReference>
<dbReference type="PROSITE" id="PS50142">
    <property type="entry name" value="RNASE_3_2"/>
    <property type="match status" value="1"/>
</dbReference>
<comment type="function">
    <text evidence="15">Digests double-stranded RNA. Involved in the processing of primary rRNA transcript to yield the immediate precursors to the large and small rRNAs (23S and 16S). Processes some mRNAs, and tRNAs when they are encoded in the rRNA operon. Processes pre-crRNA and tracrRNA of type II CRISPR loci if present in the organism.</text>
</comment>
<dbReference type="InterPro" id="IPR011907">
    <property type="entry name" value="RNase_III"/>
</dbReference>
<evidence type="ECO:0000259" key="16">
    <source>
        <dbReference type="PROSITE" id="PS50137"/>
    </source>
</evidence>
<dbReference type="PANTHER" id="PTHR11207:SF0">
    <property type="entry name" value="RIBONUCLEASE 3"/>
    <property type="match status" value="1"/>
</dbReference>
<comment type="similarity">
    <text evidence="3">Belongs to the ribonuclease III family.</text>
</comment>
<evidence type="ECO:0000256" key="8">
    <source>
        <dbReference type="ARBA" id="ARBA00022694"/>
    </source>
</evidence>
<evidence type="ECO:0000256" key="6">
    <source>
        <dbReference type="ARBA" id="ARBA00022552"/>
    </source>
</evidence>
<dbReference type="EMBL" id="DVOO01000013">
    <property type="protein sequence ID" value="HIV25127.1"/>
    <property type="molecule type" value="Genomic_DNA"/>
</dbReference>
<dbReference type="Pfam" id="PF00035">
    <property type="entry name" value="dsrm"/>
    <property type="match status" value="1"/>
</dbReference>
<dbReference type="GO" id="GO:0006397">
    <property type="term" value="P:mRNA processing"/>
    <property type="evidence" value="ECO:0007669"/>
    <property type="project" value="UniProtKB-UniRule"/>
</dbReference>
<keyword evidence="5 15" id="KW-0963">Cytoplasm</keyword>
<feature type="binding site" evidence="15">
    <location>
        <position position="125"/>
    </location>
    <ligand>
        <name>Mg(2+)</name>
        <dbReference type="ChEBI" id="CHEBI:18420"/>
    </ligand>
</feature>
<dbReference type="InterPro" id="IPR014720">
    <property type="entry name" value="dsRBD_dom"/>
</dbReference>
<sequence length="231" mass="26333">MSDLDRLRELEKRTGYRFKNFDWLCMAVRHSSYANEHHMERLDCNERLEFLGDAVLELVTSEFLYQKYPALPEGELTKLRASLVCEPTLAFDARELELGSYLLLGKGEEATGGRKRDSVVSDAMEAVIGAIFMDGGFEEAKKFVLRFVLNDVEHKQLFQDSKTILQEIAQKNFEAEISYEILEERGPDHDKSFRAQVAVGERPLAEGTGRTKKSAEQQAAYNALCRLKADR</sequence>
<feature type="active site" evidence="15">
    <location>
        <position position="53"/>
    </location>
</feature>
<feature type="binding site" evidence="15">
    <location>
        <position position="49"/>
    </location>
    <ligand>
        <name>Mg(2+)</name>
        <dbReference type="ChEBI" id="CHEBI:18420"/>
    </ligand>
</feature>
<evidence type="ECO:0000256" key="9">
    <source>
        <dbReference type="ARBA" id="ARBA00022722"/>
    </source>
</evidence>
<evidence type="ECO:0000313" key="19">
    <source>
        <dbReference type="Proteomes" id="UP000824169"/>
    </source>
</evidence>
<dbReference type="GO" id="GO:0006364">
    <property type="term" value="P:rRNA processing"/>
    <property type="evidence" value="ECO:0007669"/>
    <property type="project" value="UniProtKB-UniRule"/>
</dbReference>
<dbReference type="FunFam" id="1.10.1520.10:FF:000001">
    <property type="entry name" value="Ribonuclease 3"/>
    <property type="match status" value="1"/>
</dbReference>
<dbReference type="GO" id="GO:0008033">
    <property type="term" value="P:tRNA processing"/>
    <property type="evidence" value="ECO:0007669"/>
    <property type="project" value="UniProtKB-KW"/>
</dbReference>
<dbReference type="Gene3D" id="3.30.160.20">
    <property type="match status" value="1"/>
</dbReference>
<keyword evidence="9 15" id="KW-0540">Nuclease</keyword>
<keyword evidence="6 15" id="KW-0698">rRNA processing</keyword>
<evidence type="ECO:0000256" key="10">
    <source>
        <dbReference type="ARBA" id="ARBA00022723"/>
    </source>
</evidence>
<evidence type="ECO:0000256" key="13">
    <source>
        <dbReference type="ARBA" id="ARBA00022842"/>
    </source>
</evidence>
<keyword evidence="13 15" id="KW-0460">Magnesium</keyword>
<gene>
    <name evidence="15 18" type="primary">rnc</name>
    <name evidence="18" type="ORF">IAB71_04965</name>
</gene>
<dbReference type="GO" id="GO:0042802">
    <property type="term" value="F:identical protein binding"/>
    <property type="evidence" value="ECO:0007669"/>
    <property type="project" value="UniProtKB-ARBA"/>
</dbReference>
<dbReference type="NCBIfam" id="TIGR02191">
    <property type="entry name" value="RNaseIII"/>
    <property type="match status" value="1"/>
</dbReference>
<dbReference type="PANTHER" id="PTHR11207">
    <property type="entry name" value="RIBONUCLEASE III"/>
    <property type="match status" value="1"/>
</dbReference>
<evidence type="ECO:0000256" key="2">
    <source>
        <dbReference type="ARBA" id="ARBA00004496"/>
    </source>
</evidence>
<evidence type="ECO:0000256" key="5">
    <source>
        <dbReference type="ARBA" id="ARBA00022490"/>
    </source>
</evidence>
<keyword evidence="7 15" id="KW-0507">mRNA processing</keyword>
<dbReference type="FunFam" id="3.30.160.20:FF:000003">
    <property type="entry name" value="Ribonuclease 3"/>
    <property type="match status" value="1"/>
</dbReference>
<dbReference type="InterPro" id="IPR036389">
    <property type="entry name" value="RNase_III_sf"/>
</dbReference>
<comment type="subunit">
    <text evidence="4 15">Homodimer.</text>
</comment>
<dbReference type="SMART" id="SM00535">
    <property type="entry name" value="RIBOc"/>
    <property type="match status" value="1"/>
</dbReference>
<keyword evidence="14 15" id="KW-0694">RNA-binding</keyword>
<dbReference type="InterPro" id="IPR000999">
    <property type="entry name" value="RNase_III_dom"/>
</dbReference>
<evidence type="ECO:0000256" key="1">
    <source>
        <dbReference type="ARBA" id="ARBA00000109"/>
    </source>
</evidence>
<dbReference type="PROSITE" id="PS00517">
    <property type="entry name" value="RNASE_3_1"/>
    <property type="match status" value="1"/>
</dbReference>